<keyword evidence="2" id="KW-1185">Reference proteome</keyword>
<sequence>MALPLSSNSLRIVLVLTSSTPGASVLFPHHGRTSIDLVNGGVTPAIPW</sequence>
<accession>A0A6I8LGI8</accession>
<organism evidence="1 2">
    <name type="scientific">Amycolatopsis camponoti</name>
    <dbReference type="NCBI Taxonomy" id="2606593"/>
    <lineage>
        <taxon>Bacteria</taxon>
        <taxon>Bacillati</taxon>
        <taxon>Actinomycetota</taxon>
        <taxon>Actinomycetes</taxon>
        <taxon>Pseudonocardiales</taxon>
        <taxon>Pseudonocardiaceae</taxon>
        <taxon>Amycolatopsis</taxon>
    </lineage>
</organism>
<name>A0A6I8LGI8_9PSEU</name>
<dbReference type="AlphaFoldDB" id="A0A6I8LGI8"/>
<dbReference type="Proteomes" id="UP000399805">
    <property type="component" value="Unassembled WGS sequence"/>
</dbReference>
<gene>
    <name evidence="1" type="ORF">AA23TX_01605</name>
</gene>
<protein>
    <submittedName>
        <fullName evidence="1">Uncharacterized protein</fullName>
    </submittedName>
</protein>
<reference evidence="1 2" key="1">
    <citation type="submission" date="2019-09" db="EMBL/GenBank/DDBJ databases">
        <authorList>
            <person name="Leyn A S."/>
        </authorList>
    </citation>
    <scope>NUCLEOTIDE SEQUENCE [LARGE SCALE GENOMIC DNA]</scope>
    <source>
        <strain evidence="1">AA231_1</strain>
    </source>
</reference>
<proteinExistence type="predicted"/>
<evidence type="ECO:0000313" key="1">
    <source>
        <dbReference type="EMBL" id="VVJ16584.1"/>
    </source>
</evidence>
<evidence type="ECO:0000313" key="2">
    <source>
        <dbReference type="Proteomes" id="UP000399805"/>
    </source>
</evidence>
<dbReference type="EMBL" id="CABVGP010000001">
    <property type="protein sequence ID" value="VVJ16584.1"/>
    <property type="molecule type" value="Genomic_DNA"/>
</dbReference>